<keyword evidence="5 6" id="KW-0067">ATP-binding</keyword>
<dbReference type="PANTHER" id="PTHR42700:SF1">
    <property type="entry name" value="SULFATE ADENYLYLTRANSFERASE"/>
    <property type="match status" value="1"/>
</dbReference>
<feature type="domain" description="APS kinase" evidence="8">
    <location>
        <begin position="8"/>
        <end position="154"/>
    </location>
</feature>
<evidence type="ECO:0000256" key="2">
    <source>
        <dbReference type="ARBA" id="ARBA00012121"/>
    </source>
</evidence>
<dbReference type="InterPro" id="IPR002891">
    <property type="entry name" value="APS"/>
</dbReference>
<protein>
    <recommendedName>
        <fullName evidence="2 6">Adenylyl-sulfate kinase</fullName>
        <ecNumber evidence="2 6">2.7.1.25</ecNumber>
    </recommendedName>
    <alternativeName>
        <fullName evidence="6">APS kinase</fullName>
    </alternativeName>
    <alternativeName>
        <fullName evidence="6">ATP adenosine-5'-phosphosulfate 3'-phosphotransferase</fullName>
    </alternativeName>
    <alternativeName>
        <fullName evidence="6">Adenosine-5'-phosphosulfate kinase</fullName>
    </alternativeName>
</protein>
<organism evidence="9">
    <name type="scientific">Oscillatoriales cyanobacterium SpSt-418</name>
    <dbReference type="NCBI Taxonomy" id="2282169"/>
    <lineage>
        <taxon>Bacteria</taxon>
        <taxon>Bacillati</taxon>
        <taxon>Cyanobacteriota</taxon>
        <taxon>Cyanophyceae</taxon>
        <taxon>Oscillatoriophycideae</taxon>
        <taxon>Oscillatoriales</taxon>
    </lineage>
</organism>
<feature type="active site" description="Phosphoserine intermediate" evidence="6">
    <location>
        <position position="89"/>
    </location>
</feature>
<dbReference type="GO" id="GO:0004781">
    <property type="term" value="F:sulfate adenylyltransferase (ATP) activity"/>
    <property type="evidence" value="ECO:0007669"/>
    <property type="project" value="TreeGrafter"/>
</dbReference>
<dbReference type="NCBIfam" id="NF002059">
    <property type="entry name" value="PRK00889.1"/>
    <property type="match status" value="1"/>
</dbReference>
<evidence type="ECO:0000256" key="7">
    <source>
        <dbReference type="RuleBase" id="RU004347"/>
    </source>
</evidence>
<dbReference type="PANTHER" id="PTHR42700">
    <property type="entry name" value="SULFATE ADENYLYLTRANSFERASE"/>
    <property type="match status" value="1"/>
</dbReference>
<proteinExistence type="inferred from homology"/>
<comment type="similarity">
    <text evidence="6 7">Belongs to the APS kinase family.</text>
</comment>
<evidence type="ECO:0000313" key="9">
    <source>
        <dbReference type="EMBL" id="HFM99314.1"/>
    </source>
</evidence>
<keyword evidence="4 6" id="KW-0547">Nucleotide-binding</keyword>
<dbReference type="GO" id="GO:0004020">
    <property type="term" value="F:adenylylsulfate kinase activity"/>
    <property type="evidence" value="ECO:0007669"/>
    <property type="project" value="UniProtKB-UniRule"/>
</dbReference>
<dbReference type="InterPro" id="IPR050512">
    <property type="entry name" value="Sulf_AdTrans/APS_kinase"/>
</dbReference>
<comment type="function">
    <text evidence="6 7">Catalyzes the synthesis of activated sulfate.</text>
</comment>
<sequence>MNSSQKTGFTCWLTGLSGAGKSTLATALSDALVGQQVAHELLDGDVVRTNLSKGLGFSREDRDTNVLRVGFVCSLLNKHSINTIVALISPYEETRAKLRAMLPGFIEIYVNCPLDVCIERDPKGLYRRAIAGEIPEFTGISSPYEPPNSPEIIVSTHQETVEESVDKILNYLSTHCFL</sequence>
<evidence type="ECO:0000256" key="1">
    <source>
        <dbReference type="ARBA" id="ARBA00001823"/>
    </source>
</evidence>
<evidence type="ECO:0000256" key="6">
    <source>
        <dbReference type="HAMAP-Rule" id="MF_00065"/>
    </source>
</evidence>
<dbReference type="EMBL" id="DSRU01000237">
    <property type="protein sequence ID" value="HFM99314.1"/>
    <property type="molecule type" value="Genomic_DNA"/>
</dbReference>
<dbReference type="AlphaFoldDB" id="A0A7C3PGD1"/>
<keyword evidence="3 6" id="KW-0808">Transferase</keyword>
<comment type="catalytic activity">
    <reaction evidence="1 6 7">
        <text>adenosine 5'-phosphosulfate + ATP = 3'-phosphoadenylyl sulfate + ADP + H(+)</text>
        <dbReference type="Rhea" id="RHEA:24152"/>
        <dbReference type="ChEBI" id="CHEBI:15378"/>
        <dbReference type="ChEBI" id="CHEBI:30616"/>
        <dbReference type="ChEBI" id="CHEBI:58243"/>
        <dbReference type="ChEBI" id="CHEBI:58339"/>
        <dbReference type="ChEBI" id="CHEBI:456216"/>
        <dbReference type="EC" id="2.7.1.25"/>
    </reaction>
</comment>
<evidence type="ECO:0000256" key="3">
    <source>
        <dbReference type="ARBA" id="ARBA00022679"/>
    </source>
</evidence>
<dbReference type="HAMAP" id="MF_00065">
    <property type="entry name" value="Adenylyl_sulf_kinase"/>
    <property type="match status" value="1"/>
</dbReference>
<dbReference type="SUPFAM" id="SSF52540">
    <property type="entry name" value="P-loop containing nucleoside triphosphate hydrolases"/>
    <property type="match status" value="1"/>
</dbReference>
<comment type="caution">
    <text evidence="9">The sequence shown here is derived from an EMBL/GenBank/DDBJ whole genome shotgun (WGS) entry which is preliminary data.</text>
</comment>
<keyword evidence="6 7" id="KW-0418">Kinase</keyword>
<dbReference type="NCBIfam" id="NF003013">
    <property type="entry name" value="PRK03846.1"/>
    <property type="match status" value="1"/>
</dbReference>
<dbReference type="InterPro" id="IPR059117">
    <property type="entry name" value="APS_kinase_dom"/>
</dbReference>
<dbReference type="GO" id="GO:0005524">
    <property type="term" value="F:ATP binding"/>
    <property type="evidence" value="ECO:0007669"/>
    <property type="project" value="UniProtKB-UniRule"/>
</dbReference>
<evidence type="ECO:0000256" key="4">
    <source>
        <dbReference type="ARBA" id="ARBA00022741"/>
    </source>
</evidence>
<evidence type="ECO:0000256" key="5">
    <source>
        <dbReference type="ARBA" id="ARBA00022840"/>
    </source>
</evidence>
<dbReference type="Pfam" id="PF01583">
    <property type="entry name" value="APS_kinase"/>
    <property type="match status" value="1"/>
</dbReference>
<dbReference type="Gene3D" id="3.40.50.300">
    <property type="entry name" value="P-loop containing nucleotide triphosphate hydrolases"/>
    <property type="match status" value="1"/>
</dbReference>
<feature type="binding site" evidence="6">
    <location>
        <begin position="15"/>
        <end position="22"/>
    </location>
    <ligand>
        <name>ATP</name>
        <dbReference type="ChEBI" id="CHEBI:30616"/>
    </ligand>
</feature>
<dbReference type="GO" id="GO:0070814">
    <property type="term" value="P:hydrogen sulfide biosynthetic process"/>
    <property type="evidence" value="ECO:0007669"/>
    <property type="project" value="UniProtKB-UniRule"/>
</dbReference>
<comment type="pathway">
    <text evidence="6 7">Sulfur metabolism; hydrogen sulfide biosynthesis; sulfite from sulfate: step 2/3.</text>
</comment>
<dbReference type="GO" id="GO:0010134">
    <property type="term" value="P:sulfate assimilation via adenylyl sulfate reduction"/>
    <property type="evidence" value="ECO:0007669"/>
    <property type="project" value="TreeGrafter"/>
</dbReference>
<name>A0A7C3PGD1_9CYAN</name>
<dbReference type="UniPathway" id="UPA00140">
    <property type="reaction ID" value="UER00205"/>
</dbReference>
<dbReference type="CDD" id="cd02027">
    <property type="entry name" value="APSK"/>
    <property type="match status" value="1"/>
</dbReference>
<keyword evidence="6" id="KW-0597">Phosphoprotein</keyword>
<dbReference type="NCBIfam" id="TIGR00455">
    <property type="entry name" value="apsK"/>
    <property type="match status" value="1"/>
</dbReference>
<reference evidence="9" key="1">
    <citation type="journal article" date="2020" name="mSystems">
        <title>Genome- and Community-Level Interaction Insights into Carbon Utilization and Element Cycling Functions of Hydrothermarchaeota in Hydrothermal Sediment.</title>
        <authorList>
            <person name="Zhou Z."/>
            <person name="Liu Y."/>
            <person name="Xu W."/>
            <person name="Pan J."/>
            <person name="Luo Z.H."/>
            <person name="Li M."/>
        </authorList>
    </citation>
    <scope>NUCLEOTIDE SEQUENCE [LARGE SCALE GENOMIC DNA]</scope>
    <source>
        <strain evidence="9">SpSt-418</strain>
    </source>
</reference>
<evidence type="ECO:0000259" key="8">
    <source>
        <dbReference type="Pfam" id="PF01583"/>
    </source>
</evidence>
<accession>A0A7C3PGD1</accession>
<dbReference type="GO" id="GO:0019379">
    <property type="term" value="P:sulfate assimilation, phosphoadenylyl sulfate reduction by phosphoadenylyl-sulfate reductase (thioredoxin)"/>
    <property type="evidence" value="ECO:0007669"/>
    <property type="project" value="TreeGrafter"/>
</dbReference>
<dbReference type="EC" id="2.7.1.25" evidence="2 6"/>
<dbReference type="InterPro" id="IPR027417">
    <property type="entry name" value="P-loop_NTPase"/>
</dbReference>
<gene>
    <name evidence="6 9" type="primary">cysC</name>
    <name evidence="9" type="ORF">ENR64_16455</name>
</gene>
<dbReference type="GO" id="GO:0005737">
    <property type="term" value="C:cytoplasm"/>
    <property type="evidence" value="ECO:0007669"/>
    <property type="project" value="TreeGrafter"/>
</dbReference>